<dbReference type="AlphaFoldDB" id="A0A9Q4G0U7"/>
<sequence length="467" mass="50752">MAKRKTKFVCQDCGYESTRWMGKCPGCQNWNTLVEEIESDSSAPKRGFSTGEKRTVKPEPITAIERTEEPRISTYINELNRVLGGGIVPGSLVLVGGDPGIGKSTLLLQVSSTLSERKQRVLYISGEESTKQTKLRADRLGIGNDQLFVLAETDVDHIEKVIEEMKPSLVIIDSIQTVYLESITSAPGSVSQVRECTSAFMRIAKTKGIAIFLVGHVTKQGSIAGPRILEHMVDSVLYFEGERHHTYRILRAVKNRFGSTNEIGIFEMKEEGLEEVLNPSEIFLEERSTGAAGSAVVASMEGTRPVLVEIQSLISPTSFGNPRRMATGIDHNRISLIMAVLEKRVGMMLQNHDAYVKVAGGVRLDEPSIDLAIAVSIASSFRDAPTAPADAIVGEVGLTGEVRRVTRVEQRVNEAAKLGFKRVIIPKKNEGGWTIPSGIEVTGVSSVNEAIDVTLGGVSSGSPKFEL</sequence>
<evidence type="ECO:0000313" key="15">
    <source>
        <dbReference type="EMBL" id="MCR6098372.1"/>
    </source>
</evidence>
<dbReference type="InterPro" id="IPR041166">
    <property type="entry name" value="Rubredoxin_2"/>
</dbReference>
<dbReference type="Gene3D" id="3.40.50.300">
    <property type="entry name" value="P-loop containing nucleotide triphosphate hydrolases"/>
    <property type="match status" value="1"/>
</dbReference>
<comment type="function">
    <text evidence="11">Plays a role in repairing double-strand DNA breaks, probably involving stabilizing or processing branched DNA or blocked replication forks.</text>
</comment>
<dbReference type="Gene3D" id="3.30.230.10">
    <property type="match status" value="1"/>
</dbReference>
<dbReference type="InterPro" id="IPR020568">
    <property type="entry name" value="Ribosomal_Su5_D2-typ_SF"/>
</dbReference>
<comment type="function">
    <text evidence="13">DNA-dependent ATPase involved in processing of recombination intermediates, plays a role in repairing DNA breaks. Stimulates the branch migration of RecA-mediated strand transfer reactions, allowing the 3' invading strand to extend heteroduplex DNA faster. Binds ssDNA in the presence of ADP but not other nucleotides, has ATPase activity that is stimulated by ssDNA and various branched DNA structures, but inhibited by SSB. Does not have RecA's homology-searching function.</text>
</comment>
<dbReference type="GO" id="GO:0000725">
    <property type="term" value="P:recombinational repair"/>
    <property type="evidence" value="ECO:0007669"/>
    <property type="project" value="UniProtKB-UniRule"/>
</dbReference>
<dbReference type="GO" id="GO:0016787">
    <property type="term" value="F:hydrolase activity"/>
    <property type="evidence" value="ECO:0007669"/>
    <property type="project" value="UniProtKB-KW"/>
</dbReference>
<evidence type="ECO:0000256" key="2">
    <source>
        <dbReference type="ARBA" id="ARBA00022741"/>
    </source>
</evidence>
<keyword evidence="7 11" id="KW-0067">ATP-binding</keyword>
<dbReference type="InterPro" id="IPR003593">
    <property type="entry name" value="AAA+_ATPase"/>
</dbReference>
<dbReference type="InterPro" id="IPR004504">
    <property type="entry name" value="DNA_repair_RadA"/>
</dbReference>
<comment type="caution">
    <text evidence="15">The sequence shown here is derived from an EMBL/GenBank/DDBJ whole genome shotgun (WGS) entry which is preliminary data.</text>
</comment>
<dbReference type="GO" id="GO:0005524">
    <property type="term" value="F:ATP binding"/>
    <property type="evidence" value="ECO:0007669"/>
    <property type="project" value="UniProtKB-UniRule"/>
</dbReference>
<comment type="domain">
    <text evidence="11">The middle region has homology to RecA with ATPase motifs including the RadA KNRFG motif, while the C-terminus is homologous to Lon protease.</text>
</comment>
<feature type="region of interest" description="Lon-protease-like" evidence="11">
    <location>
        <begin position="353"/>
        <end position="467"/>
    </location>
</feature>
<evidence type="ECO:0000256" key="9">
    <source>
        <dbReference type="ARBA" id="ARBA00023125"/>
    </source>
</evidence>
<name>A0A9Q4G0U7_SALAG</name>
<keyword evidence="10 11" id="KW-0234">DNA repair</keyword>
<dbReference type="SUPFAM" id="SSF54211">
    <property type="entry name" value="Ribosomal protein S5 domain 2-like"/>
    <property type="match status" value="1"/>
</dbReference>
<dbReference type="CDD" id="cd01121">
    <property type="entry name" value="RadA_SMS_N"/>
    <property type="match status" value="1"/>
</dbReference>
<comment type="similarity">
    <text evidence="11 13">Belongs to the RecA family. RadA subfamily.</text>
</comment>
<keyword evidence="3 11" id="KW-0227">DNA damage</keyword>
<evidence type="ECO:0000256" key="6">
    <source>
        <dbReference type="ARBA" id="ARBA00022833"/>
    </source>
</evidence>
<gene>
    <name evidence="11 15" type="primary">radA</name>
    <name evidence="15" type="ORF">HXA33_17725</name>
</gene>
<keyword evidence="6 13" id="KW-0862">Zinc</keyword>
<dbReference type="PRINTS" id="PR01874">
    <property type="entry name" value="DNAREPAIRADA"/>
</dbReference>
<feature type="binding site" evidence="11">
    <location>
        <begin position="97"/>
        <end position="104"/>
    </location>
    <ligand>
        <name>ATP</name>
        <dbReference type="ChEBI" id="CHEBI:30616"/>
    </ligand>
</feature>
<dbReference type="Pfam" id="PF18073">
    <property type="entry name" value="Zn_ribbon_LapB"/>
    <property type="match status" value="1"/>
</dbReference>
<feature type="short sequence motif" description="RadA KNRFG motif" evidence="11">
    <location>
        <begin position="254"/>
        <end position="258"/>
    </location>
</feature>
<organism evidence="15 16">
    <name type="scientific">Salipaludibacillus agaradhaerens</name>
    <name type="common">Bacillus agaradhaerens</name>
    <dbReference type="NCBI Taxonomy" id="76935"/>
    <lineage>
        <taxon>Bacteria</taxon>
        <taxon>Bacillati</taxon>
        <taxon>Bacillota</taxon>
        <taxon>Bacilli</taxon>
        <taxon>Bacillales</taxon>
        <taxon>Bacillaceae</taxon>
    </lineage>
</organism>
<keyword evidence="8 11" id="KW-0346">Stress response</keyword>
<dbReference type="Proteomes" id="UP001057753">
    <property type="component" value="Unassembled WGS sequence"/>
</dbReference>
<evidence type="ECO:0000256" key="13">
    <source>
        <dbReference type="RuleBase" id="RU003555"/>
    </source>
</evidence>
<keyword evidence="2 11" id="KW-0547">Nucleotide-binding</keyword>
<evidence type="ECO:0000256" key="11">
    <source>
        <dbReference type="HAMAP-Rule" id="MF_01498"/>
    </source>
</evidence>
<evidence type="ECO:0000256" key="1">
    <source>
        <dbReference type="ARBA" id="ARBA00022723"/>
    </source>
</evidence>
<keyword evidence="16" id="KW-1185">Reference proteome</keyword>
<evidence type="ECO:0000256" key="12">
    <source>
        <dbReference type="NCBIfam" id="TIGR00416"/>
    </source>
</evidence>
<dbReference type="SMART" id="SM00382">
    <property type="entry name" value="AAA"/>
    <property type="match status" value="1"/>
</dbReference>
<dbReference type="FunFam" id="3.30.230.10:FF:000031">
    <property type="entry name" value="DNA repair protein RadA"/>
    <property type="match status" value="1"/>
</dbReference>
<dbReference type="EMBL" id="JABXYM010000001">
    <property type="protein sequence ID" value="MCR6098372.1"/>
    <property type="molecule type" value="Genomic_DNA"/>
</dbReference>
<keyword evidence="5" id="KW-0378">Hydrolase</keyword>
<evidence type="ECO:0000256" key="8">
    <source>
        <dbReference type="ARBA" id="ARBA00023016"/>
    </source>
</evidence>
<evidence type="ECO:0000259" key="14">
    <source>
        <dbReference type="PROSITE" id="PS50162"/>
    </source>
</evidence>
<dbReference type="InterPro" id="IPR020588">
    <property type="entry name" value="RecA_ATP-bd"/>
</dbReference>
<feature type="domain" description="RecA family profile 1" evidence="14">
    <location>
        <begin position="68"/>
        <end position="217"/>
    </location>
</feature>
<dbReference type="PROSITE" id="PS50162">
    <property type="entry name" value="RECA_2"/>
    <property type="match status" value="1"/>
</dbReference>
<dbReference type="GO" id="GO:0003684">
    <property type="term" value="F:damaged DNA binding"/>
    <property type="evidence" value="ECO:0007669"/>
    <property type="project" value="InterPro"/>
</dbReference>
<dbReference type="GO" id="GO:0140664">
    <property type="term" value="F:ATP-dependent DNA damage sensor activity"/>
    <property type="evidence" value="ECO:0007669"/>
    <property type="project" value="InterPro"/>
</dbReference>
<dbReference type="PANTHER" id="PTHR32472">
    <property type="entry name" value="DNA REPAIR PROTEIN RADA"/>
    <property type="match status" value="1"/>
</dbReference>
<evidence type="ECO:0000256" key="3">
    <source>
        <dbReference type="ARBA" id="ARBA00022763"/>
    </source>
</evidence>
<keyword evidence="9 11" id="KW-0238">DNA-binding</keyword>
<dbReference type="Pfam" id="PF13541">
    <property type="entry name" value="ChlI"/>
    <property type="match status" value="1"/>
</dbReference>
<evidence type="ECO:0000256" key="4">
    <source>
        <dbReference type="ARBA" id="ARBA00022771"/>
    </source>
</evidence>
<dbReference type="HAMAP" id="MF_01498">
    <property type="entry name" value="RadA_bact"/>
    <property type="match status" value="1"/>
</dbReference>
<dbReference type="PANTHER" id="PTHR32472:SF10">
    <property type="entry name" value="DNA REPAIR PROTEIN RADA-LIKE PROTEIN"/>
    <property type="match status" value="1"/>
</dbReference>
<evidence type="ECO:0000256" key="7">
    <source>
        <dbReference type="ARBA" id="ARBA00022840"/>
    </source>
</evidence>
<evidence type="ECO:0000256" key="5">
    <source>
        <dbReference type="ARBA" id="ARBA00022801"/>
    </source>
</evidence>
<dbReference type="InterPro" id="IPR027417">
    <property type="entry name" value="P-loop_NTPase"/>
</dbReference>
<dbReference type="FunFam" id="3.40.50.300:FF:000050">
    <property type="entry name" value="DNA repair protein RadA"/>
    <property type="match status" value="1"/>
</dbReference>
<protein>
    <recommendedName>
        <fullName evidence="11 12">DNA repair protein RadA</fullName>
    </recommendedName>
</protein>
<reference evidence="15" key="1">
    <citation type="submission" date="2020-06" db="EMBL/GenBank/DDBJ databases">
        <title>Insight into the genomes of haloalkaliphilic bacilli from Kenyan soda lakes.</title>
        <authorList>
            <person name="Mwirichia R."/>
            <person name="Villamizar G.C."/>
            <person name="Poehlein A."/>
            <person name="Mugweru J."/>
            <person name="Kipnyargis A."/>
            <person name="Kiplimo D."/>
            <person name="Orwa P."/>
            <person name="Daniel R."/>
        </authorList>
    </citation>
    <scope>NUCLEOTIDE SEQUENCE</scope>
    <source>
        <strain evidence="15">B1096_S55</strain>
    </source>
</reference>
<dbReference type="NCBIfam" id="TIGR00416">
    <property type="entry name" value="sms"/>
    <property type="match status" value="1"/>
</dbReference>
<proteinExistence type="inferred from homology"/>
<evidence type="ECO:0000313" key="16">
    <source>
        <dbReference type="Proteomes" id="UP001057753"/>
    </source>
</evidence>
<keyword evidence="1 11" id="KW-0479">Metal-binding</keyword>
<evidence type="ECO:0000256" key="10">
    <source>
        <dbReference type="ARBA" id="ARBA00023204"/>
    </source>
</evidence>
<dbReference type="SUPFAM" id="SSF52540">
    <property type="entry name" value="P-loop containing nucleoside triphosphate hydrolases"/>
    <property type="match status" value="1"/>
</dbReference>
<dbReference type="RefSeq" id="WP_257822686.1">
    <property type="nucleotide sequence ID" value="NZ_JABXYM010000001.1"/>
</dbReference>
<dbReference type="GO" id="GO:0008270">
    <property type="term" value="F:zinc ion binding"/>
    <property type="evidence" value="ECO:0007669"/>
    <property type="project" value="UniProtKB-KW"/>
</dbReference>
<dbReference type="GO" id="GO:0005829">
    <property type="term" value="C:cytosol"/>
    <property type="evidence" value="ECO:0007669"/>
    <property type="project" value="TreeGrafter"/>
</dbReference>
<accession>A0A9Q4G0U7</accession>
<keyword evidence="4 13" id="KW-0863">Zinc-finger</keyword>
<dbReference type="InterPro" id="IPR014721">
    <property type="entry name" value="Ribsml_uS5_D2-typ_fold_subgr"/>
</dbReference>
<dbReference type="Pfam" id="PF13481">
    <property type="entry name" value="AAA_25"/>
    <property type="match status" value="1"/>
</dbReference>